<keyword evidence="2" id="KW-1133">Transmembrane helix</keyword>
<accession>A0A8S1J1V5</accession>
<dbReference type="Proteomes" id="UP000708148">
    <property type="component" value="Unassembled WGS sequence"/>
</dbReference>
<name>A0A8S1J1V5_9CHLO</name>
<evidence type="ECO:0000256" key="2">
    <source>
        <dbReference type="SAM" id="Phobius"/>
    </source>
</evidence>
<comment type="caution">
    <text evidence="3">The sequence shown here is derived from an EMBL/GenBank/DDBJ whole genome shotgun (WGS) entry which is preliminary data.</text>
</comment>
<keyword evidence="2" id="KW-0812">Transmembrane</keyword>
<organism evidence="3 4">
    <name type="scientific">Ostreobium quekettii</name>
    <dbReference type="NCBI Taxonomy" id="121088"/>
    <lineage>
        <taxon>Eukaryota</taxon>
        <taxon>Viridiplantae</taxon>
        <taxon>Chlorophyta</taxon>
        <taxon>core chlorophytes</taxon>
        <taxon>Ulvophyceae</taxon>
        <taxon>TCBD clade</taxon>
        <taxon>Bryopsidales</taxon>
        <taxon>Ostreobineae</taxon>
        <taxon>Ostreobiaceae</taxon>
        <taxon>Ostreobium</taxon>
    </lineage>
</organism>
<feature type="compositionally biased region" description="Acidic residues" evidence="1">
    <location>
        <begin position="100"/>
        <end position="120"/>
    </location>
</feature>
<evidence type="ECO:0000256" key="1">
    <source>
        <dbReference type="SAM" id="MobiDB-lite"/>
    </source>
</evidence>
<dbReference type="EMBL" id="CAJHUC010001182">
    <property type="protein sequence ID" value="CAD7700132.1"/>
    <property type="molecule type" value="Genomic_DNA"/>
</dbReference>
<dbReference type="AlphaFoldDB" id="A0A8S1J1V5"/>
<proteinExistence type="predicted"/>
<reference evidence="3" key="1">
    <citation type="submission" date="2020-12" db="EMBL/GenBank/DDBJ databases">
        <authorList>
            <person name="Iha C."/>
        </authorList>
    </citation>
    <scope>NUCLEOTIDE SEQUENCE</scope>
</reference>
<evidence type="ECO:0000313" key="3">
    <source>
        <dbReference type="EMBL" id="CAD7700132.1"/>
    </source>
</evidence>
<feature type="transmembrane region" description="Helical" evidence="2">
    <location>
        <begin position="157"/>
        <end position="179"/>
    </location>
</feature>
<feature type="region of interest" description="Disordered" evidence="1">
    <location>
        <begin position="79"/>
        <end position="120"/>
    </location>
</feature>
<keyword evidence="4" id="KW-1185">Reference proteome</keyword>
<protein>
    <submittedName>
        <fullName evidence="3">Uncharacterized protein</fullName>
    </submittedName>
</protein>
<keyword evidence="2" id="KW-0472">Membrane</keyword>
<sequence length="279" mass="31073">MAVAQCPVANLLSMDRGRQAGRRSPCGSMAWAGRRMGGRRCRAWWRGGRTPGAMSCSLWAPQRFCWPLRLATPRAICRASPEGRRPPSGGPAPTGVDELRTEDEGEDEQDDALGAEEGPEPEFDVYFEEVEEDDLTTSVAVDPAPAPPPIVQRGGPVWSWAAAGAVAMLVYMSVWRWLFGNRWHKRHGREALVNREDVATRALLAGQDTEPVEWVNMSFRKGTNCRVMFSCWLPTLLPSEILRYGACTSAAWRDGSHVSFSLCSMELWKEGMFPQLYRA</sequence>
<gene>
    <name evidence="3" type="ORF">OSTQU699_LOCUS5491</name>
</gene>
<evidence type="ECO:0000313" key="4">
    <source>
        <dbReference type="Proteomes" id="UP000708148"/>
    </source>
</evidence>